<name>A0ABR6RBM9_9BURK</name>
<evidence type="ECO:0000259" key="1">
    <source>
        <dbReference type="Pfam" id="PF13452"/>
    </source>
</evidence>
<dbReference type="InterPro" id="IPR039569">
    <property type="entry name" value="FAS1-like_DH_region"/>
</dbReference>
<accession>A0ABR6RBM9</accession>
<dbReference type="Gene3D" id="3.10.129.10">
    <property type="entry name" value="Hotdog Thioesterase"/>
    <property type="match status" value="1"/>
</dbReference>
<feature type="domain" description="FAS1-like dehydratase" evidence="1">
    <location>
        <begin position="69"/>
        <end position="154"/>
    </location>
</feature>
<comment type="caution">
    <text evidence="2">The sequence shown here is derived from an EMBL/GenBank/DDBJ whole genome shotgun (WGS) entry which is preliminary data.</text>
</comment>
<keyword evidence="2" id="KW-0456">Lyase</keyword>
<dbReference type="EMBL" id="JACHKZ010000002">
    <property type="protein sequence ID" value="MBB6576559.1"/>
    <property type="molecule type" value="Genomic_DNA"/>
</dbReference>
<dbReference type="PANTHER" id="PTHR28152">
    <property type="entry name" value="HYDROXYACYL-THIOESTER DEHYDRATASE TYPE 2, MITOCHONDRIAL"/>
    <property type="match status" value="1"/>
</dbReference>
<reference evidence="2 3" key="1">
    <citation type="submission" date="2020-08" db="EMBL/GenBank/DDBJ databases">
        <title>Functional genomics of gut bacteria from endangered species of beetles.</title>
        <authorList>
            <person name="Carlos-Shanley C."/>
        </authorList>
    </citation>
    <scope>NUCLEOTIDE SEQUENCE [LARGE SCALE GENOMIC DNA]</scope>
    <source>
        <strain evidence="2 3">S00124</strain>
    </source>
</reference>
<dbReference type="SUPFAM" id="SSF54637">
    <property type="entry name" value="Thioesterase/thiol ester dehydrase-isomerase"/>
    <property type="match status" value="1"/>
</dbReference>
<dbReference type="RefSeq" id="WP_184705124.1">
    <property type="nucleotide sequence ID" value="NZ_JACHKZ010000002.1"/>
</dbReference>
<sequence length="297" mass="32641">MSQTLSSAAALTPAQVAHLQSWIGKSESLHDLIAAAPVAGLSATLDRDDAPPQAGDPLPPLWHWANFLPMARQSLLGPDGHPARGGFLPPVPLPRRMWAGGRLHWNADNPIQIGQNVERVSRIASVDHKVGRSGELLFVLVQHEYRNERGVALTEEHDIVYRAAALPTDPVPQPAAAETVAAWKREVNADPVMLFRYSALTFNGHRIHYDRTYVTQEEGYPGLIVHGPLIATLLVDLLRRNAPGAVLTDFSFKAVRPTFDLHPFTVLGQPQPDGKTIKLWAHDHEGWLTMQATATVR</sequence>
<dbReference type="InterPro" id="IPR029069">
    <property type="entry name" value="HotDog_dom_sf"/>
</dbReference>
<evidence type="ECO:0000313" key="3">
    <source>
        <dbReference type="Proteomes" id="UP000562492"/>
    </source>
</evidence>
<dbReference type="GO" id="GO:0016829">
    <property type="term" value="F:lyase activity"/>
    <property type="evidence" value="ECO:0007669"/>
    <property type="project" value="UniProtKB-KW"/>
</dbReference>
<gene>
    <name evidence="2" type="ORF">HNP33_000607</name>
</gene>
<dbReference type="EC" id="4.2.1.153" evidence="2"/>
<dbReference type="Pfam" id="PF13452">
    <property type="entry name" value="FAS1_DH_region"/>
    <property type="match status" value="1"/>
</dbReference>
<evidence type="ECO:0000313" key="2">
    <source>
        <dbReference type="EMBL" id="MBB6576559.1"/>
    </source>
</evidence>
<organism evidence="2 3">
    <name type="scientific">Comamonas odontotermitis</name>
    <dbReference type="NCBI Taxonomy" id="379895"/>
    <lineage>
        <taxon>Bacteria</taxon>
        <taxon>Pseudomonadati</taxon>
        <taxon>Pseudomonadota</taxon>
        <taxon>Betaproteobacteria</taxon>
        <taxon>Burkholderiales</taxon>
        <taxon>Comamonadaceae</taxon>
        <taxon>Comamonas</taxon>
    </lineage>
</organism>
<dbReference type="PANTHER" id="PTHR28152:SF1">
    <property type="entry name" value="HYDROXYACYL-THIOESTER DEHYDRATASE TYPE 2, MITOCHONDRIAL"/>
    <property type="match status" value="1"/>
</dbReference>
<proteinExistence type="predicted"/>
<protein>
    <submittedName>
        <fullName evidence="2">3-methylfumaryl-CoA hydratase</fullName>
        <ecNumber evidence="2">4.2.1.153</ecNumber>
    </submittedName>
</protein>
<dbReference type="InterPro" id="IPR052741">
    <property type="entry name" value="Mitochondrial_HTD2"/>
</dbReference>
<keyword evidence="3" id="KW-1185">Reference proteome</keyword>
<dbReference type="Proteomes" id="UP000562492">
    <property type="component" value="Unassembled WGS sequence"/>
</dbReference>